<name>A0AAP3A3Y8_ECOLX</name>
<evidence type="ECO:0000313" key="2">
    <source>
        <dbReference type="Proteomes" id="UP001208624"/>
    </source>
</evidence>
<keyword evidence="1" id="KW-0067">ATP-binding</keyword>
<feature type="non-terminal residue" evidence="1">
    <location>
        <position position="93"/>
    </location>
</feature>
<proteinExistence type="predicted"/>
<accession>A0AAP3A3Y8</accession>
<sequence length="93" mass="10473">SKYIQNGDGRSLINTCKTYIPQTPESPDDERLIVAWLNVLEHLFPNPKERRRVIQFLAHALQKPMEKPSFALLITGAQGNGKSSMIKDALNIV</sequence>
<protein>
    <submittedName>
        <fullName evidence="1">ATP-binding protein</fullName>
    </submittedName>
</protein>
<comment type="caution">
    <text evidence="1">The sequence shown here is derived from an EMBL/GenBank/DDBJ whole genome shotgun (WGS) entry which is preliminary data.</text>
</comment>
<dbReference type="AlphaFoldDB" id="A0AAP3A3Y8"/>
<gene>
    <name evidence="1" type="ORF">OFN31_29575</name>
</gene>
<dbReference type="GO" id="GO:0005524">
    <property type="term" value="F:ATP binding"/>
    <property type="evidence" value="ECO:0007669"/>
    <property type="project" value="UniProtKB-KW"/>
</dbReference>
<reference evidence="1" key="1">
    <citation type="submission" date="2023-06" db="EMBL/GenBank/DDBJ databases">
        <title>Deciphering the underlying mechanisms mediating the transmission of blaNDM gene from human to animals in China.</title>
        <authorList>
            <person name="Chen K."/>
            <person name="Chen S."/>
        </authorList>
    </citation>
    <scope>NUCLEOTIDE SEQUENCE</scope>
    <source>
        <strain evidence="1">1199</strain>
    </source>
</reference>
<dbReference type="EMBL" id="JAOVKC010000826">
    <property type="protein sequence ID" value="MCV5625791.1"/>
    <property type="molecule type" value="Genomic_DNA"/>
</dbReference>
<feature type="non-terminal residue" evidence="1">
    <location>
        <position position="1"/>
    </location>
</feature>
<keyword evidence="1" id="KW-0547">Nucleotide-binding</keyword>
<dbReference type="Proteomes" id="UP001208624">
    <property type="component" value="Unassembled WGS sequence"/>
</dbReference>
<organism evidence="1 2">
    <name type="scientific">Escherichia coli</name>
    <dbReference type="NCBI Taxonomy" id="562"/>
    <lineage>
        <taxon>Bacteria</taxon>
        <taxon>Pseudomonadati</taxon>
        <taxon>Pseudomonadota</taxon>
        <taxon>Gammaproteobacteria</taxon>
        <taxon>Enterobacterales</taxon>
        <taxon>Enterobacteriaceae</taxon>
        <taxon>Escherichia</taxon>
    </lineage>
</organism>
<evidence type="ECO:0000313" key="1">
    <source>
        <dbReference type="EMBL" id="MCV5625791.1"/>
    </source>
</evidence>